<reference evidence="2 3" key="1">
    <citation type="submission" date="2024-01" db="EMBL/GenBank/DDBJ databases">
        <title>The genomes of 5 underutilized Papilionoideae crops provide insights into root nodulation and disease resistanc.</title>
        <authorList>
            <person name="Jiang F."/>
        </authorList>
    </citation>
    <scope>NUCLEOTIDE SEQUENCE [LARGE SCALE GENOMIC DNA]</scope>
    <source>
        <strain evidence="2">DUOXIRENSHENG_FW03</strain>
        <tissue evidence="2">Leaves</tissue>
    </source>
</reference>
<comment type="caution">
    <text evidence="2">The sequence shown here is derived from an EMBL/GenBank/DDBJ whole genome shotgun (WGS) entry which is preliminary data.</text>
</comment>
<evidence type="ECO:0000313" key="2">
    <source>
        <dbReference type="EMBL" id="KAK7391163.1"/>
    </source>
</evidence>
<dbReference type="Proteomes" id="UP001386955">
    <property type="component" value="Unassembled WGS sequence"/>
</dbReference>
<dbReference type="AlphaFoldDB" id="A0AAN9XGQ2"/>
<proteinExistence type="predicted"/>
<gene>
    <name evidence="2" type="ORF">VNO78_19574</name>
</gene>
<organism evidence="2 3">
    <name type="scientific">Psophocarpus tetragonolobus</name>
    <name type="common">Winged bean</name>
    <name type="synonym">Dolichos tetragonolobus</name>
    <dbReference type="NCBI Taxonomy" id="3891"/>
    <lineage>
        <taxon>Eukaryota</taxon>
        <taxon>Viridiplantae</taxon>
        <taxon>Streptophyta</taxon>
        <taxon>Embryophyta</taxon>
        <taxon>Tracheophyta</taxon>
        <taxon>Spermatophyta</taxon>
        <taxon>Magnoliopsida</taxon>
        <taxon>eudicotyledons</taxon>
        <taxon>Gunneridae</taxon>
        <taxon>Pentapetalae</taxon>
        <taxon>rosids</taxon>
        <taxon>fabids</taxon>
        <taxon>Fabales</taxon>
        <taxon>Fabaceae</taxon>
        <taxon>Papilionoideae</taxon>
        <taxon>50 kb inversion clade</taxon>
        <taxon>NPAAA clade</taxon>
        <taxon>indigoferoid/millettioid clade</taxon>
        <taxon>Phaseoleae</taxon>
        <taxon>Psophocarpus</taxon>
    </lineage>
</organism>
<keyword evidence="3" id="KW-1185">Reference proteome</keyword>
<feature type="region of interest" description="Disordered" evidence="1">
    <location>
        <begin position="109"/>
        <end position="133"/>
    </location>
</feature>
<evidence type="ECO:0000256" key="1">
    <source>
        <dbReference type="SAM" id="MobiDB-lite"/>
    </source>
</evidence>
<accession>A0AAN9XGQ2</accession>
<name>A0AAN9XGQ2_PSOTE</name>
<protein>
    <submittedName>
        <fullName evidence="2">Uncharacterized protein</fullName>
    </submittedName>
</protein>
<evidence type="ECO:0000313" key="3">
    <source>
        <dbReference type="Proteomes" id="UP001386955"/>
    </source>
</evidence>
<dbReference type="EMBL" id="JAYMYS010000005">
    <property type="protein sequence ID" value="KAK7391163.1"/>
    <property type="molecule type" value="Genomic_DNA"/>
</dbReference>
<sequence length="133" mass="14773">MIREVTEANNLFGVVTSQEVGKVAEKMHEIGVSLGIRYHDEGEVTNVLAAMESQDRKNGRGGSAGELGKGEWCAVRRGRPRIEKDLDSRRKEELTLLRKRMSPRILLKEVLEEPQNGGGKLEDEDEIGVSSTL</sequence>